<feature type="region of interest" description="Disordered" evidence="1">
    <location>
        <begin position="133"/>
        <end position="163"/>
    </location>
</feature>
<protein>
    <recommendedName>
        <fullName evidence="3">DUF7707 domain-containing protein</fullName>
    </recommendedName>
</protein>
<proteinExistence type="predicted"/>
<feature type="signal peptide" evidence="2">
    <location>
        <begin position="1"/>
        <end position="19"/>
    </location>
</feature>
<dbReference type="PANTHER" id="PTHR38118">
    <property type="entry name" value="ANCHORED CELL WALL PROTEIN 11-RELATED"/>
    <property type="match status" value="1"/>
</dbReference>
<comment type="caution">
    <text evidence="4">The sequence shown here is derived from an EMBL/GenBank/DDBJ whole genome shotgun (WGS) entry which is preliminary data.</text>
</comment>
<evidence type="ECO:0000313" key="4">
    <source>
        <dbReference type="EMBL" id="KAF2206015.1"/>
    </source>
</evidence>
<evidence type="ECO:0000256" key="1">
    <source>
        <dbReference type="SAM" id="MobiDB-lite"/>
    </source>
</evidence>
<feature type="chain" id="PRO_5040257633" description="DUF7707 domain-containing protein" evidence="2">
    <location>
        <begin position="20"/>
        <end position="198"/>
    </location>
</feature>
<feature type="domain" description="DUF7707" evidence="3">
    <location>
        <begin position="26"/>
        <end position="126"/>
    </location>
</feature>
<dbReference type="InterPro" id="IPR056124">
    <property type="entry name" value="DUF7707"/>
</dbReference>
<accession>A0A9P4N3Q6</accession>
<sequence>MFYSTLLLAFAALSSVTIAQNISCCSIDAGSVPPETKREWCQAERNTCPEICGGIGKLASGGNNCDINTLEFTCECADGRKPNMSDYQQSVPGQMCLVWFDRCIQNSGSDIFKQEECKSIKCGNKTTEDLAQSSSSSAVASSTPTGTTSGSGDSPAASTSAAASPAESSGAAVALAFARELGTPVLAAGVMAAFGLAL</sequence>
<dbReference type="Proteomes" id="UP000799536">
    <property type="component" value="Unassembled WGS sequence"/>
</dbReference>
<keyword evidence="5" id="KW-1185">Reference proteome</keyword>
<dbReference type="OrthoDB" id="2121879at2759"/>
<name>A0A9P4N3Q6_9PLEO</name>
<reference evidence="4" key="1">
    <citation type="journal article" date="2020" name="Stud. Mycol.">
        <title>101 Dothideomycetes genomes: a test case for predicting lifestyles and emergence of pathogens.</title>
        <authorList>
            <person name="Haridas S."/>
            <person name="Albert R."/>
            <person name="Binder M."/>
            <person name="Bloem J."/>
            <person name="Labutti K."/>
            <person name="Salamov A."/>
            <person name="Andreopoulos B."/>
            <person name="Baker S."/>
            <person name="Barry K."/>
            <person name="Bills G."/>
            <person name="Bluhm B."/>
            <person name="Cannon C."/>
            <person name="Castanera R."/>
            <person name="Culley D."/>
            <person name="Daum C."/>
            <person name="Ezra D."/>
            <person name="Gonzalez J."/>
            <person name="Henrissat B."/>
            <person name="Kuo A."/>
            <person name="Liang C."/>
            <person name="Lipzen A."/>
            <person name="Lutzoni F."/>
            <person name="Magnuson J."/>
            <person name="Mondo S."/>
            <person name="Nolan M."/>
            <person name="Ohm R."/>
            <person name="Pangilinan J."/>
            <person name="Park H.-J."/>
            <person name="Ramirez L."/>
            <person name="Alfaro M."/>
            <person name="Sun H."/>
            <person name="Tritt A."/>
            <person name="Yoshinaga Y."/>
            <person name="Zwiers L.-H."/>
            <person name="Turgeon B."/>
            <person name="Goodwin S."/>
            <person name="Spatafora J."/>
            <person name="Crous P."/>
            <person name="Grigoriev I."/>
        </authorList>
    </citation>
    <scope>NUCLEOTIDE SEQUENCE</scope>
    <source>
        <strain evidence="4">ATCC 74209</strain>
    </source>
</reference>
<evidence type="ECO:0000259" key="3">
    <source>
        <dbReference type="Pfam" id="PF24808"/>
    </source>
</evidence>
<dbReference type="AlphaFoldDB" id="A0A9P4N3Q6"/>
<dbReference type="EMBL" id="ML993846">
    <property type="protein sequence ID" value="KAF2206015.1"/>
    <property type="molecule type" value="Genomic_DNA"/>
</dbReference>
<evidence type="ECO:0000313" key="5">
    <source>
        <dbReference type="Proteomes" id="UP000799536"/>
    </source>
</evidence>
<dbReference type="PANTHER" id="PTHR38118:SF2">
    <property type="entry name" value="CDP-ALCOHOL PHOSPHATIDYLTRANSFERASE PROTEIN"/>
    <property type="match status" value="1"/>
</dbReference>
<dbReference type="Pfam" id="PF24808">
    <property type="entry name" value="DUF7707"/>
    <property type="match status" value="1"/>
</dbReference>
<keyword evidence="2" id="KW-0732">Signal</keyword>
<organism evidence="4 5">
    <name type="scientific">Delitschia confertaspora ATCC 74209</name>
    <dbReference type="NCBI Taxonomy" id="1513339"/>
    <lineage>
        <taxon>Eukaryota</taxon>
        <taxon>Fungi</taxon>
        <taxon>Dikarya</taxon>
        <taxon>Ascomycota</taxon>
        <taxon>Pezizomycotina</taxon>
        <taxon>Dothideomycetes</taxon>
        <taxon>Pleosporomycetidae</taxon>
        <taxon>Pleosporales</taxon>
        <taxon>Delitschiaceae</taxon>
        <taxon>Delitschia</taxon>
    </lineage>
</organism>
<gene>
    <name evidence="4" type="ORF">GQ43DRAFT_152</name>
</gene>
<evidence type="ECO:0000256" key="2">
    <source>
        <dbReference type="SAM" id="SignalP"/>
    </source>
</evidence>